<evidence type="ECO:0000256" key="2">
    <source>
        <dbReference type="ARBA" id="ARBA00022723"/>
    </source>
</evidence>
<keyword evidence="2" id="KW-0479">Metal-binding</keyword>
<evidence type="ECO:0000259" key="11">
    <source>
        <dbReference type="PROSITE" id="PS50157"/>
    </source>
</evidence>
<evidence type="ECO:0000313" key="13">
    <source>
        <dbReference type="Proteomes" id="UP000032180"/>
    </source>
</evidence>
<feature type="region of interest" description="Disordered" evidence="10">
    <location>
        <begin position="357"/>
        <end position="385"/>
    </location>
</feature>
<name>A0A0D9VXT4_9ORYZ</name>
<feature type="compositionally biased region" description="Acidic residues" evidence="10">
    <location>
        <begin position="73"/>
        <end position="90"/>
    </location>
</feature>
<organism evidence="12 13">
    <name type="scientific">Leersia perrieri</name>
    <dbReference type="NCBI Taxonomy" id="77586"/>
    <lineage>
        <taxon>Eukaryota</taxon>
        <taxon>Viridiplantae</taxon>
        <taxon>Streptophyta</taxon>
        <taxon>Embryophyta</taxon>
        <taxon>Tracheophyta</taxon>
        <taxon>Spermatophyta</taxon>
        <taxon>Magnoliopsida</taxon>
        <taxon>Liliopsida</taxon>
        <taxon>Poales</taxon>
        <taxon>Poaceae</taxon>
        <taxon>BOP clade</taxon>
        <taxon>Oryzoideae</taxon>
        <taxon>Oryzeae</taxon>
        <taxon>Oryzinae</taxon>
        <taxon>Leersia</taxon>
    </lineage>
</organism>
<feature type="region of interest" description="Disordered" evidence="10">
    <location>
        <begin position="38"/>
        <end position="194"/>
    </location>
</feature>
<keyword evidence="3" id="KW-0677">Repeat</keyword>
<reference evidence="12 13" key="1">
    <citation type="submission" date="2012-08" db="EMBL/GenBank/DDBJ databases">
        <title>Oryza genome evolution.</title>
        <authorList>
            <person name="Wing R.A."/>
        </authorList>
    </citation>
    <scope>NUCLEOTIDE SEQUENCE</scope>
</reference>
<dbReference type="PROSITE" id="PS50157">
    <property type="entry name" value="ZINC_FINGER_C2H2_2"/>
    <property type="match status" value="2"/>
</dbReference>
<keyword evidence="5" id="KW-0862">Zinc</keyword>
<evidence type="ECO:0000256" key="4">
    <source>
        <dbReference type="ARBA" id="ARBA00022771"/>
    </source>
</evidence>
<sequence>MARDSRDDEEVVVVVGEDYPYCSDSDSDDDVDRYVFLARQPAPVDNNRDNADEEEEVPDRSGCHKRKRSDGSQADEEHEASSESDEDDDSMPGGDQAGGGRGIRKTMGAQRHAPLSRKKARFVDVRSPLNLPSGVGRNKIGSDEEAAAHAKSKKRRGFVDGGEEETPVRGKRSRGCPDSEPGSQPAAVEEEEERAPNKRFACSICGRGFGSYQALGGHVLGHKKKKAKNAAIAVAARDATTTATVAVAPPVSQGQNFFFTDAYGQGERGSDDDGSFVEKNLVIVDDIAANHDAAVNESCGHSKAETASAIDAAADADHKVGVVGSSHNGDSDVIMQYRCEVCGKGCLTGQALGGHMGKHRRTRLANGGEGEVKPPRSAPVASGGS</sequence>
<dbReference type="SMART" id="SM00355">
    <property type="entry name" value="ZnF_C2H2"/>
    <property type="match status" value="2"/>
</dbReference>
<evidence type="ECO:0000313" key="12">
    <source>
        <dbReference type="EnsemblPlants" id="LPERR03G25380.1"/>
    </source>
</evidence>
<evidence type="ECO:0000256" key="3">
    <source>
        <dbReference type="ARBA" id="ARBA00022737"/>
    </source>
</evidence>
<dbReference type="Gramene" id="LPERR03G25380.1">
    <property type="protein sequence ID" value="LPERR03G25380.1"/>
    <property type="gene ID" value="LPERR03G25380"/>
</dbReference>
<keyword evidence="13" id="KW-1185">Reference proteome</keyword>
<dbReference type="InterPro" id="IPR013087">
    <property type="entry name" value="Znf_C2H2_type"/>
</dbReference>
<evidence type="ECO:0000256" key="9">
    <source>
        <dbReference type="PROSITE-ProRule" id="PRU00042"/>
    </source>
</evidence>
<feature type="domain" description="C2H2-type" evidence="11">
    <location>
        <begin position="337"/>
        <end position="364"/>
    </location>
</feature>
<evidence type="ECO:0000256" key="8">
    <source>
        <dbReference type="ARBA" id="ARBA00023242"/>
    </source>
</evidence>
<dbReference type="Proteomes" id="UP000032180">
    <property type="component" value="Chromosome 3"/>
</dbReference>
<proteinExistence type="predicted"/>
<dbReference type="HOGENOM" id="CLU_652793_0_0_1"/>
<evidence type="ECO:0000256" key="6">
    <source>
        <dbReference type="ARBA" id="ARBA00023015"/>
    </source>
</evidence>
<keyword evidence="7" id="KW-0804">Transcription</keyword>
<protein>
    <recommendedName>
        <fullName evidence="11">C2H2-type domain-containing protein</fullName>
    </recommendedName>
</protein>
<accession>A0A0D9VXT4</accession>
<dbReference type="AlphaFoldDB" id="A0A0D9VXT4"/>
<evidence type="ECO:0000256" key="7">
    <source>
        <dbReference type="ARBA" id="ARBA00023163"/>
    </source>
</evidence>
<feature type="domain" description="C2H2-type" evidence="11">
    <location>
        <begin position="200"/>
        <end position="227"/>
    </location>
</feature>
<keyword evidence="8" id="KW-0539">Nucleus</keyword>
<dbReference type="PANTHER" id="PTHR26374:SF399">
    <property type="entry name" value="OS03G0698300 PROTEIN"/>
    <property type="match status" value="1"/>
</dbReference>
<evidence type="ECO:0000256" key="10">
    <source>
        <dbReference type="SAM" id="MobiDB-lite"/>
    </source>
</evidence>
<dbReference type="Pfam" id="PF13912">
    <property type="entry name" value="zf-C2H2_6"/>
    <property type="match status" value="2"/>
</dbReference>
<reference evidence="13" key="2">
    <citation type="submission" date="2013-12" db="EMBL/GenBank/DDBJ databases">
        <authorList>
            <person name="Yu Y."/>
            <person name="Lee S."/>
            <person name="de Baynast K."/>
            <person name="Wissotski M."/>
            <person name="Liu L."/>
            <person name="Talag J."/>
            <person name="Goicoechea J."/>
            <person name="Angelova A."/>
            <person name="Jetty R."/>
            <person name="Kudrna D."/>
            <person name="Golser W."/>
            <person name="Rivera L."/>
            <person name="Zhang J."/>
            <person name="Wing R."/>
        </authorList>
    </citation>
    <scope>NUCLEOTIDE SEQUENCE</scope>
</reference>
<evidence type="ECO:0000256" key="1">
    <source>
        <dbReference type="ARBA" id="ARBA00004123"/>
    </source>
</evidence>
<evidence type="ECO:0000256" key="5">
    <source>
        <dbReference type="ARBA" id="ARBA00022833"/>
    </source>
</evidence>
<comment type="subcellular location">
    <subcellularLocation>
        <location evidence="1">Nucleus</location>
    </subcellularLocation>
</comment>
<keyword evidence="6" id="KW-0805">Transcription regulation</keyword>
<dbReference type="STRING" id="77586.A0A0D9VXT4"/>
<keyword evidence="4 9" id="KW-0863">Zinc-finger</keyword>
<dbReference type="PROSITE" id="PS00028">
    <property type="entry name" value="ZINC_FINGER_C2H2_1"/>
    <property type="match status" value="2"/>
</dbReference>
<dbReference type="EnsemblPlants" id="LPERR03G25380.1">
    <property type="protein sequence ID" value="LPERR03G25380.1"/>
    <property type="gene ID" value="LPERR03G25380"/>
</dbReference>
<dbReference type="GO" id="GO:0008270">
    <property type="term" value="F:zinc ion binding"/>
    <property type="evidence" value="ECO:0007669"/>
    <property type="project" value="UniProtKB-KW"/>
</dbReference>
<dbReference type="eggNOG" id="ENOG502R655">
    <property type="taxonomic scope" value="Eukaryota"/>
</dbReference>
<reference evidence="12" key="3">
    <citation type="submission" date="2015-04" db="UniProtKB">
        <authorList>
            <consortium name="EnsemblPlants"/>
        </authorList>
    </citation>
    <scope>IDENTIFICATION</scope>
</reference>
<dbReference type="GO" id="GO:0005634">
    <property type="term" value="C:nucleus"/>
    <property type="evidence" value="ECO:0007669"/>
    <property type="project" value="UniProtKB-SubCell"/>
</dbReference>
<dbReference type="PANTHER" id="PTHR26374">
    <property type="entry name" value="ZINC FINGER PROTEIN ZAT5"/>
    <property type="match status" value="1"/>
</dbReference>